<reference evidence="1 2" key="1">
    <citation type="submission" date="2016-10" db="EMBL/GenBank/DDBJ databases">
        <title>Genome sequence of the ascomycete fungus Penicillium subrubescens.</title>
        <authorList>
            <person name="De Vries R.P."/>
            <person name="Peng M."/>
            <person name="Dilokpimol A."/>
            <person name="Hilden K."/>
            <person name="Makela M.R."/>
            <person name="Grigoriev I."/>
            <person name="Riley R."/>
            <person name="Granchi Z."/>
        </authorList>
    </citation>
    <scope>NUCLEOTIDE SEQUENCE [LARGE SCALE GENOMIC DNA]</scope>
    <source>
        <strain evidence="1 2">CBS 132785</strain>
    </source>
</reference>
<sequence>IAGIVARFPKRLTFDIYPKNSKEANNSTLKQVLLERVVEQSNRECEIGII</sequence>
<comment type="caution">
    <text evidence="1">The sequence shown here is derived from an EMBL/GenBank/DDBJ whole genome shotgun (WGS) entry which is preliminary data.</text>
</comment>
<keyword evidence="2" id="KW-1185">Reference proteome</keyword>
<dbReference type="EMBL" id="MNBE01000733">
    <property type="protein sequence ID" value="OKO93024.1"/>
    <property type="molecule type" value="Genomic_DNA"/>
</dbReference>
<dbReference type="AlphaFoldDB" id="A0A1Q5SYF6"/>
<gene>
    <name evidence="1" type="ORF">PENSUB_12540</name>
</gene>
<feature type="non-terminal residue" evidence="1">
    <location>
        <position position="1"/>
    </location>
</feature>
<dbReference type="Proteomes" id="UP000186955">
    <property type="component" value="Unassembled WGS sequence"/>
</dbReference>
<evidence type="ECO:0000313" key="2">
    <source>
        <dbReference type="Proteomes" id="UP000186955"/>
    </source>
</evidence>
<proteinExistence type="predicted"/>
<evidence type="ECO:0000313" key="1">
    <source>
        <dbReference type="EMBL" id="OKO93024.1"/>
    </source>
</evidence>
<organism evidence="1 2">
    <name type="scientific">Penicillium subrubescens</name>
    <dbReference type="NCBI Taxonomy" id="1316194"/>
    <lineage>
        <taxon>Eukaryota</taxon>
        <taxon>Fungi</taxon>
        <taxon>Dikarya</taxon>
        <taxon>Ascomycota</taxon>
        <taxon>Pezizomycotina</taxon>
        <taxon>Eurotiomycetes</taxon>
        <taxon>Eurotiomycetidae</taxon>
        <taxon>Eurotiales</taxon>
        <taxon>Aspergillaceae</taxon>
        <taxon>Penicillium</taxon>
    </lineage>
</organism>
<name>A0A1Q5SYF6_9EURO</name>
<accession>A0A1Q5SYF6</accession>
<protein>
    <submittedName>
        <fullName evidence="1">Uncharacterized protein</fullName>
    </submittedName>
</protein>